<dbReference type="InterPro" id="IPR006575">
    <property type="entry name" value="RWD_dom"/>
</dbReference>
<feature type="compositionally biased region" description="Polar residues" evidence="5">
    <location>
        <begin position="343"/>
        <end position="358"/>
    </location>
</feature>
<dbReference type="InterPro" id="IPR015943">
    <property type="entry name" value="WD40/YVTN_repeat-like_dom_sf"/>
</dbReference>
<evidence type="ECO:0000313" key="8">
    <source>
        <dbReference type="Proteomes" id="UP000596742"/>
    </source>
</evidence>
<dbReference type="PANTHER" id="PTHR46170">
    <property type="entry name" value="GATOR COMPLEX PROTEIN WDR59"/>
    <property type="match status" value="1"/>
</dbReference>
<comment type="similarity">
    <text evidence="3">Belongs to the WD repeat WDR59 family.</text>
</comment>
<organism evidence="7 8">
    <name type="scientific">Mytilus galloprovincialis</name>
    <name type="common">Mediterranean mussel</name>
    <dbReference type="NCBI Taxonomy" id="29158"/>
    <lineage>
        <taxon>Eukaryota</taxon>
        <taxon>Metazoa</taxon>
        <taxon>Spiralia</taxon>
        <taxon>Lophotrochozoa</taxon>
        <taxon>Mollusca</taxon>
        <taxon>Bivalvia</taxon>
        <taxon>Autobranchia</taxon>
        <taxon>Pteriomorphia</taxon>
        <taxon>Mytilida</taxon>
        <taxon>Mytiloidea</taxon>
        <taxon>Mytilidae</taxon>
        <taxon>Mytilinae</taxon>
        <taxon>Mytilus</taxon>
    </lineage>
</organism>
<dbReference type="InterPro" id="IPR049567">
    <property type="entry name" value="WDR59-like"/>
</dbReference>
<dbReference type="CDD" id="cd16692">
    <property type="entry name" value="mRING-H2-C3H3C2_WDR59"/>
    <property type="match status" value="1"/>
</dbReference>
<evidence type="ECO:0000256" key="5">
    <source>
        <dbReference type="SAM" id="MobiDB-lite"/>
    </source>
</evidence>
<evidence type="ECO:0000259" key="6">
    <source>
        <dbReference type="PROSITE" id="PS50908"/>
    </source>
</evidence>
<dbReference type="InterPro" id="IPR039456">
    <property type="entry name" value="WDR59_mRING-H2-C3H3C2"/>
</dbReference>
<dbReference type="EMBL" id="UYJE01004591">
    <property type="protein sequence ID" value="VDI29348.1"/>
    <property type="molecule type" value="Genomic_DNA"/>
</dbReference>
<dbReference type="InterPro" id="IPR019775">
    <property type="entry name" value="WD40_repeat_CS"/>
</dbReference>
<dbReference type="SUPFAM" id="SSF50978">
    <property type="entry name" value="WD40 repeat-like"/>
    <property type="match status" value="1"/>
</dbReference>
<dbReference type="PROSITE" id="PS50294">
    <property type="entry name" value="WD_REPEATS_REGION"/>
    <property type="match status" value="2"/>
</dbReference>
<sequence>MSQWSGEQSVAEYGDLQASAMAVDCTGQFAVLAGRKVMTLVDLDNPTDRVTKLTRQSKFDISCVQWHPYPVCGDLFATACNQRLDLFSWTSYGNINQKCSMRGHSRTVSDLDWSPFDVNIIASCSVDSYTHLWDIRDPKKPSNSFQTVAGASQVKWNKVTNNLFATTHEGDVRLWDPRKGSSPLQYIAAHLSKIHGLDWSPDSETNFATSSQDGTVKFWDTSNPRQSKGVITSGSPVWRARYTPFGHGLITAVVPQLRRGENSLYLWNLENYVAPVHQFVGHQDVILEFEWRKQAEGLKDYHLVTWSKDQSLRIWKIDQHLQKLCGQDVGEISDSSESDSTSLPYETNGSSPPTNQEMDFQRQMSASPEVYPGQKPRTLEQEFLMVNVAIDNVRVDELDVSTRTCKVTGMIGNNSLKLVISFPNHYPIHGVPFFEFTDILVDNNVMLRLLKVLKDTANRHARRNCLEPLLRQFSTTLDSLSFQTEERITPDTENLPAFSPFYLPYSRGDLPFVKFGSRLDSHIPFPRTSGARFCSAGYLVTFGRSKEAQKGSDYTPKAMSDLNSLVQKNKMRPHQTVPFNFAAYSRSPPTAQPDITIATYYYKSGPKKNRASGKRYSADVREAETKKPNIAPVKIYDSSRLLALHKILGEHYIINQSDISTMCKHNTSVAATVGRKDLVQLWSLVALTADKRLQSSDDPDEGPPWGRHPFGRNLMQSLMEYYIKLRDVQTLAMLCCVFWNGQELMAPPPPKPQQSISVEYSTPPNNEASYSLGSTDSGWNVLPLPVANKLADIVSLLSPPLSEVSSHPNLPELIQPTNQGVMKLKRSNSYSGFEIDTIDNDFKLEDEEDVKERQEQLDKTAHENYCRMLDPVDKNKYDEYLRCYANILDCWGLKNQSREVMKFVSNAPPEHRGIEFSVYCYKCSQPVRGSQCLSCKYPAFNCAICHLGVKGLSNFCLACGHGGHTAHLTEWFKRENECPTGCGCQCLKAKIHISLQ</sequence>
<reference evidence="7" key="1">
    <citation type="submission" date="2018-11" db="EMBL/GenBank/DDBJ databases">
        <authorList>
            <person name="Alioto T."/>
            <person name="Alioto T."/>
        </authorList>
    </citation>
    <scope>NUCLEOTIDE SEQUENCE</scope>
</reference>
<dbReference type="GO" id="GO:0035859">
    <property type="term" value="C:Seh1-associated complex"/>
    <property type="evidence" value="ECO:0007669"/>
    <property type="project" value="TreeGrafter"/>
</dbReference>
<dbReference type="Pfam" id="PF00400">
    <property type="entry name" value="WD40"/>
    <property type="match status" value="2"/>
</dbReference>
<evidence type="ECO:0000256" key="2">
    <source>
        <dbReference type="ARBA" id="ARBA00022737"/>
    </source>
</evidence>
<dbReference type="Pfam" id="PF17120">
    <property type="entry name" value="zf-RING_16"/>
    <property type="match status" value="1"/>
</dbReference>
<protein>
    <submittedName>
        <fullName evidence="7">WD repeat-containing protein 59</fullName>
    </submittedName>
</protein>
<dbReference type="AlphaFoldDB" id="A0A8B6E6I8"/>
<dbReference type="OrthoDB" id="6265621at2759"/>
<dbReference type="GO" id="GO:0005774">
    <property type="term" value="C:vacuolar membrane"/>
    <property type="evidence" value="ECO:0007669"/>
    <property type="project" value="TreeGrafter"/>
</dbReference>
<dbReference type="Gene3D" id="2.130.10.10">
    <property type="entry name" value="YVTN repeat-like/Quinoprotein amine dehydrogenase"/>
    <property type="match status" value="2"/>
</dbReference>
<feature type="repeat" description="WD" evidence="4">
    <location>
        <begin position="101"/>
        <end position="143"/>
    </location>
</feature>
<keyword evidence="2" id="KW-0677">Repeat</keyword>
<proteinExistence type="inferred from homology"/>
<accession>A0A8B6E6I8</accession>
<keyword evidence="8" id="KW-1185">Reference proteome</keyword>
<dbReference type="GO" id="GO:0034198">
    <property type="term" value="P:cellular response to amino acid starvation"/>
    <property type="evidence" value="ECO:0007669"/>
    <property type="project" value="TreeGrafter"/>
</dbReference>
<dbReference type="PROSITE" id="PS50082">
    <property type="entry name" value="WD_REPEATS_2"/>
    <property type="match status" value="2"/>
</dbReference>
<dbReference type="Proteomes" id="UP000596742">
    <property type="component" value="Unassembled WGS sequence"/>
</dbReference>
<dbReference type="InterPro" id="IPR036322">
    <property type="entry name" value="WD40_repeat_dom_sf"/>
</dbReference>
<gene>
    <name evidence="7" type="ORF">MGAL_10B068527</name>
</gene>
<feature type="compositionally biased region" description="Low complexity" evidence="5">
    <location>
        <begin position="333"/>
        <end position="342"/>
    </location>
</feature>
<feature type="repeat" description="WD" evidence="4">
    <location>
        <begin position="187"/>
        <end position="229"/>
    </location>
</feature>
<evidence type="ECO:0000313" key="7">
    <source>
        <dbReference type="EMBL" id="VDI29348.1"/>
    </source>
</evidence>
<dbReference type="InterPro" id="IPR049566">
    <property type="entry name" value="WDR59_RTC1-like_RING_Znf"/>
</dbReference>
<feature type="region of interest" description="Disordered" evidence="5">
    <location>
        <begin position="330"/>
        <end position="358"/>
    </location>
</feature>
<feature type="domain" description="RWD" evidence="6">
    <location>
        <begin position="381"/>
        <end position="480"/>
    </location>
</feature>
<dbReference type="InterPro" id="IPR001680">
    <property type="entry name" value="WD40_rpt"/>
</dbReference>
<dbReference type="PANTHER" id="PTHR46170:SF1">
    <property type="entry name" value="GATOR COMPLEX PROTEIN WDR59"/>
    <property type="match status" value="1"/>
</dbReference>
<keyword evidence="1 4" id="KW-0853">WD repeat</keyword>
<dbReference type="GO" id="GO:0035591">
    <property type="term" value="F:signaling adaptor activity"/>
    <property type="evidence" value="ECO:0007669"/>
    <property type="project" value="TreeGrafter"/>
</dbReference>
<comment type="caution">
    <text evidence="7">The sequence shown here is derived from an EMBL/GenBank/DDBJ whole genome shotgun (WGS) entry which is preliminary data.</text>
</comment>
<dbReference type="SMART" id="SM00320">
    <property type="entry name" value="WD40"/>
    <property type="match status" value="4"/>
</dbReference>
<evidence type="ECO:0000256" key="3">
    <source>
        <dbReference type="ARBA" id="ARBA00038452"/>
    </source>
</evidence>
<dbReference type="PROSITE" id="PS00678">
    <property type="entry name" value="WD_REPEATS_1"/>
    <property type="match status" value="1"/>
</dbReference>
<evidence type="ECO:0000256" key="4">
    <source>
        <dbReference type="PROSITE-ProRule" id="PRU00221"/>
    </source>
</evidence>
<dbReference type="PROSITE" id="PS50908">
    <property type="entry name" value="RWD"/>
    <property type="match status" value="1"/>
</dbReference>
<dbReference type="GO" id="GO:1904263">
    <property type="term" value="P:positive regulation of TORC1 signaling"/>
    <property type="evidence" value="ECO:0007669"/>
    <property type="project" value="TreeGrafter"/>
</dbReference>
<name>A0A8B6E6I8_MYTGA</name>
<evidence type="ECO:0000256" key="1">
    <source>
        <dbReference type="ARBA" id="ARBA00022574"/>
    </source>
</evidence>